<protein>
    <submittedName>
        <fullName evidence="7">D-allose transport system permease protein AlsC</fullName>
    </submittedName>
</protein>
<keyword evidence="4 6" id="KW-1133">Transmembrane helix</keyword>
<dbReference type="PANTHER" id="PTHR47089">
    <property type="entry name" value="ABC TRANSPORTER, PERMEASE PROTEIN"/>
    <property type="match status" value="1"/>
</dbReference>
<keyword evidence="2" id="KW-1003">Cell membrane</keyword>
<keyword evidence="3 6" id="KW-0812">Transmembrane</keyword>
<keyword evidence="5 6" id="KW-0472">Membrane</keyword>
<sequence length="377" mass="40071">MKLNRRSHLFNTVLSILMGLLVGGILLLAIGVNPLAALKVIILGAVEKPKYISWTLVQATPLILTGLSVAFAFNTGLFNIGGEGQFVVGSLAAVIVGALVPLPPVIHPIVAILAGMLAGIIWGGLVGLFKAKFGINEVVSSIMLNWVALYLSNLCMAYPFIRKPESDNSYDILESASIKFLGQWKISEAGRSFLRAHKILKDFMTPPLNWGLVLAIVCAIAAWYILKRTSLGYELKAVGFNKDAAEYGGINIKKSIIVSMAIAGALSGLAGAVMVLGVNENIAMLSGQQNYGFNGIAVSLIGANAPLACIPAGILFAALTYGGGKLNSQLNTPSEIVNIIIGIIVFFIAMPKLFQLIKNYLNKSKGMKKTGEVKVNE</sequence>
<keyword evidence="8" id="KW-1185">Reference proteome</keyword>
<evidence type="ECO:0000256" key="4">
    <source>
        <dbReference type="ARBA" id="ARBA00022989"/>
    </source>
</evidence>
<evidence type="ECO:0000256" key="5">
    <source>
        <dbReference type="ARBA" id="ARBA00023136"/>
    </source>
</evidence>
<dbReference type="AlphaFoldDB" id="A0A8H2QXY2"/>
<dbReference type="CDD" id="cd06580">
    <property type="entry name" value="TM_PBP1_transp_TpRbsC_like"/>
    <property type="match status" value="1"/>
</dbReference>
<evidence type="ECO:0000256" key="1">
    <source>
        <dbReference type="ARBA" id="ARBA00004651"/>
    </source>
</evidence>
<comment type="caution">
    <text evidence="7">The sequence shown here is derived from an EMBL/GenBank/DDBJ whole genome shotgun (WGS) entry which is preliminary data.</text>
</comment>
<organism evidence="7 8">
    <name type="scientific">Urinicoccus massiliensis</name>
    <dbReference type="NCBI Taxonomy" id="1723382"/>
    <lineage>
        <taxon>Bacteria</taxon>
        <taxon>Bacillati</taxon>
        <taxon>Bacillota</taxon>
        <taxon>Tissierellia</taxon>
        <taxon>Tissierellales</taxon>
        <taxon>Peptoniphilaceae</taxon>
        <taxon>Urinicoccus</taxon>
    </lineage>
</organism>
<dbReference type="GO" id="GO:0022857">
    <property type="term" value="F:transmembrane transporter activity"/>
    <property type="evidence" value="ECO:0007669"/>
    <property type="project" value="InterPro"/>
</dbReference>
<dbReference type="RefSeq" id="WP_131748812.1">
    <property type="nucleotide sequence ID" value="NZ_CAACYI010000001.1"/>
</dbReference>
<feature type="transmembrane region" description="Helical" evidence="6">
    <location>
        <begin position="208"/>
        <end position="226"/>
    </location>
</feature>
<dbReference type="PANTHER" id="PTHR47089:SF1">
    <property type="entry name" value="GUANOSINE ABC TRANSPORTER PERMEASE PROTEIN NUPP"/>
    <property type="match status" value="1"/>
</dbReference>
<name>A0A8H2QXY2_9FIRM</name>
<proteinExistence type="predicted"/>
<evidence type="ECO:0000256" key="3">
    <source>
        <dbReference type="ARBA" id="ARBA00022692"/>
    </source>
</evidence>
<evidence type="ECO:0000256" key="6">
    <source>
        <dbReference type="SAM" id="Phobius"/>
    </source>
</evidence>
<feature type="transmembrane region" description="Helical" evidence="6">
    <location>
        <begin position="85"/>
        <end position="103"/>
    </location>
</feature>
<dbReference type="InterPro" id="IPR001851">
    <property type="entry name" value="ABC_transp_permease"/>
</dbReference>
<evidence type="ECO:0000313" key="8">
    <source>
        <dbReference type="Proteomes" id="UP000377798"/>
    </source>
</evidence>
<gene>
    <name evidence="7" type="primary">alsC</name>
    <name evidence="7" type="ORF">NCTC13150_00762</name>
</gene>
<evidence type="ECO:0000256" key="2">
    <source>
        <dbReference type="ARBA" id="ARBA00022475"/>
    </source>
</evidence>
<dbReference type="Pfam" id="PF02653">
    <property type="entry name" value="BPD_transp_2"/>
    <property type="match status" value="1"/>
</dbReference>
<feature type="transmembrane region" description="Helical" evidence="6">
    <location>
        <begin position="336"/>
        <end position="357"/>
    </location>
</feature>
<dbReference type="GO" id="GO:0005886">
    <property type="term" value="C:plasma membrane"/>
    <property type="evidence" value="ECO:0007669"/>
    <property type="project" value="UniProtKB-SubCell"/>
</dbReference>
<feature type="transmembrane region" description="Helical" evidence="6">
    <location>
        <begin position="141"/>
        <end position="161"/>
    </location>
</feature>
<feature type="transmembrane region" description="Helical" evidence="6">
    <location>
        <begin position="109"/>
        <end position="129"/>
    </location>
</feature>
<accession>A0A8H2QXY2</accession>
<dbReference type="Proteomes" id="UP000377798">
    <property type="component" value="Unassembled WGS sequence"/>
</dbReference>
<feature type="transmembrane region" description="Helical" evidence="6">
    <location>
        <begin position="256"/>
        <end position="276"/>
    </location>
</feature>
<reference evidence="7 8" key="1">
    <citation type="submission" date="2019-02" db="EMBL/GenBank/DDBJ databases">
        <authorList>
            <consortium name="Pathogen Informatics"/>
        </authorList>
    </citation>
    <scope>NUCLEOTIDE SEQUENCE [LARGE SCALE GENOMIC DNA]</scope>
    <source>
        <strain evidence="7 8">3012STDY7089603</strain>
    </source>
</reference>
<dbReference type="EMBL" id="CAACYI010000001">
    <property type="protein sequence ID" value="VFB16244.1"/>
    <property type="molecule type" value="Genomic_DNA"/>
</dbReference>
<feature type="transmembrane region" description="Helical" evidence="6">
    <location>
        <begin position="12"/>
        <end position="31"/>
    </location>
</feature>
<comment type="subcellular location">
    <subcellularLocation>
        <location evidence="1">Cell membrane</location>
        <topology evidence="1">Multi-pass membrane protein</topology>
    </subcellularLocation>
</comment>
<evidence type="ECO:0000313" key="7">
    <source>
        <dbReference type="EMBL" id="VFB16244.1"/>
    </source>
</evidence>
<feature type="transmembrane region" description="Helical" evidence="6">
    <location>
        <begin position="296"/>
        <end position="324"/>
    </location>
</feature>
<feature type="transmembrane region" description="Helical" evidence="6">
    <location>
        <begin position="51"/>
        <end position="73"/>
    </location>
</feature>